<dbReference type="CDD" id="cd10918">
    <property type="entry name" value="CE4_NodB_like_5s_6s"/>
    <property type="match status" value="1"/>
</dbReference>
<dbReference type="PROSITE" id="PS51677">
    <property type="entry name" value="NODB"/>
    <property type="match status" value="1"/>
</dbReference>
<dbReference type="InterPro" id="IPR011330">
    <property type="entry name" value="Glyco_hydro/deAcase_b/a-brl"/>
</dbReference>
<accession>A0ABT4RM97</accession>
<gene>
    <name evidence="4" type="ORF">OJ962_19205</name>
</gene>
<dbReference type="Proteomes" id="UP001147700">
    <property type="component" value="Unassembled WGS sequence"/>
</dbReference>
<dbReference type="RefSeq" id="WP_270006538.1">
    <property type="nucleotide sequence ID" value="NZ_JAPCID010000028.1"/>
</dbReference>
<feature type="domain" description="NodB homology" evidence="3">
    <location>
        <begin position="43"/>
        <end position="278"/>
    </location>
</feature>
<dbReference type="InterPro" id="IPR051398">
    <property type="entry name" value="Polysacch_Deacetylase"/>
</dbReference>
<reference evidence="4" key="1">
    <citation type="submission" date="2022-10" db="EMBL/GenBank/DDBJ databases">
        <title>The WGS of Solirubrobacter sp. CPCC 204708.</title>
        <authorList>
            <person name="Jiang Z."/>
        </authorList>
    </citation>
    <scope>NUCLEOTIDE SEQUENCE</scope>
    <source>
        <strain evidence="4">CPCC 204708</strain>
    </source>
</reference>
<keyword evidence="2" id="KW-0732">Signal</keyword>
<dbReference type="Gene3D" id="3.20.20.370">
    <property type="entry name" value="Glycoside hydrolase/deacetylase"/>
    <property type="match status" value="1"/>
</dbReference>
<evidence type="ECO:0000256" key="1">
    <source>
        <dbReference type="ARBA" id="ARBA00004613"/>
    </source>
</evidence>
<keyword evidence="5" id="KW-1185">Reference proteome</keyword>
<evidence type="ECO:0000313" key="5">
    <source>
        <dbReference type="Proteomes" id="UP001147700"/>
    </source>
</evidence>
<dbReference type="PANTHER" id="PTHR34216">
    <property type="match status" value="1"/>
</dbReference>
<dbReference type="Pfam" id="PF01522">
    <property type="entry name" value="Polysacc_deac_1"/>
    <property type="match status" value="1"/>
</dbReference>
<protein>
    <submittedName>
        <fullName evidence="4">Polysaccharide deacetylase family protein</fullName>
    </submittedName>
</protein>
<evidence type="ECO:0000313" key="4">
    <source>
        <dbReference type="EMBL" id="MDA0139637.1"/>
    </source>
</evidence>
<organism evidence="4 5">
    <name type="scientific">Solirubrobacter deserti</name>
    <dbReference type="NCBI Taxonomy" id="2282478"/>
    <lineage>
        <taxon>Bacteria</taxon>
        <taxon>Bacillati</taxon>
        <taxon>Actinomycetota</taxon>
        <taxon>Thermoleophilia</taxon>
        <taxon>Solirubrobacterales</taxon>
        <taxon>Solirubrobacteraceae</taxon>
        <taxon>Solirubrobacter</taxon>
    </lineage>
</organism>
<proteinExistence type="predicted"/>
<evidence type="ECO:0000259" key="3">
    <source>
        <dbReference type="PROSITE" id="PS51677"/>
    </source>
</evidence>
<name>A0ABT4RM97_9ACTN</name>
<evidence type="ECO:0000256" key="2">
    <source>
        <dbReference type="ARBA" id="ARBA00022729"/>
    </source>
</evidence>
<comment type="caution">
    <text evidence="4">The sequence shown here is derived from an EMBL/GenBank/DDBJ whole genome shotgun (WGS) entry which is preliminary data.</text>
</comment>
<sequence>MVVPALRAEALERHIGVLRSRYRVVPASDLPDAARRRRRGQRIPVAITFDDDLRSHLEVAAPLLRAADAHATFFLTGIGLDGEAFWWQSLQAAIDRHADLAPVAREFGLPAGPPAALAAGIERLAPEARRALAERLDALAGPDPDRRALSGEEIARLTADGFGAGFHTRAHARMTALDDAALELALHEGRARLEAVAGAPMTTIAYPHGDADERVAAAAAAAGVELGFITAMAPRGPDTPLLLLNRPGVLADSTARFAYDLAWTYSAALRARTASSSS</sequence>
<comment type="subcellular location">
    <subcellularLocation>
        <location evidence="1">Secreted</location>
    </subcellularLocation>
</comment>
<dbReference type="PANTHER" id="PTHR34216:SF3">
    <property type="entry name" value="POLY-BETA-1,6-N-ACETYL-D-GLUCOSAMINE N-DEACETYLASE"/>
    <property type="match status" value="1"/>
</dbReference>
<dbReference type="EMBL" id="JAPCID010000028">
    <property type="protein sequence ID" value="MDA0139637.1"/>
    <property type="molecule type" value="Genomic_DNA"/>
</dbReference>
<dbReference type="InterPro" id="IPR002509">
    <property type="entry name" value="NODB_dom"/>
</dbReference>
<dbReference type="SUPFAM" id="SSF88713">
    <property type="entry name" value="Glycoside hydrolase/deacetylase"/>
    <property type="match status" value="1"/>
</dbReference>